<dbReference type="Proteomes" id="UP000659654">
    <property type="component" value="Unassembled WGS sequence"/>
</dbReference>
<keyword evidence="5" id="KW-1185">Reference proteome</keyword>
<dbReference type="Proteomes" id="UP000582659">
    <property type="component" value="Unassembled WGS sequence"/>
</dbReference>
<keyword evidence="1" id="KW-1133">Transmembrane helix</keyword>
<dbReference type="AlphaFoldDB" id="A0A1I7SVH4"/>
<protein>
    <submittedName>
        <fullName evidence="3">(pine wood nematode) hypothetical protein</fullName>
    </submittedName>
    <submittedName>
        <fullName evidence="6">LITAF domain-containing protein</fullName>
    </submittedName>
</protein>
<dbReference type="Proteomes" id="UP000095284">
    <property type="component" value="Unplaced"/>
</dbReference>
<evidence type="ECO:0000259" key="2">
    <source>
        <dbReference type="Pfam" id="PF10601"/>
    </source>
</evidence>
<evidence type="ECO:0000313" key="4">
    <source>
        <dbReference type="Proteomes" id="UP000095284"/>
    </source>
</evidence>
<sequence>MSTSAASSQHHSLTPGPCLIEPIVVQNLGQKSTLIKCPNCKKNVQTRVVYKIGRVTWWLCCVLAFFTLCLLCCFVFFFKSCKVFAAGPRIFSNQSFFFEMMRTTTVHHAAFSLESTRDENHGEYNPSR</sequence>
<proteinExistence type="predicted"/>
<evidence type="ECO:0000256" key="1">
    <source>
        <dbReference type="SAM" id="Phobius"/>
    </source>
</evidence>
<reference evidence="6" key="1">
    <citation type="submission" date="2016-11" db="UniProtKB">
        <authorList>
            <consortium name="WormBaseParasite"/>
        </authorList>
    </citation>
    <scope>IDENTIFICATION</scope>
</reference>
<keyword evidence="1" id="KW-0472">Membrane</keyword>
<evidence type="ECO:0000313" key="3">
    <source>
        <dbReference type="EMBL" id="CAD5217654.1"/>
    </source>
</evidence>
<dbReference type="Pfam" id="PF10601">
    <property type="entry name" value="zf-LITAF-like"/>
    <property type="match status" value="1"/>
</dbReference>
<dbReference type="EMBL" id="CAJFDI010000002">
    <property type="protein sequence ID" value="CAD5217654.1"/>
    <property type="molecule type" value="Genomic_DNA"/>
</dbReference>
<dbReference type="WBParaSite" id="BXY_1705100.1">
    <property type="protein sequence ID" value="BXY_1705100.1"/>
    <property type="gene ID" value="BXY_1705100"/>
</dbReference>
<evidence type="ECO:0000313" key="6">
    <source>
        <dbReference type="WBParaSite" id="BXY_1705100.1"/>
    </source>
</evidence>
<evidence type="ECO:0000313" key="5">
    <source>
        <dbReference type="Proteomes" id="UP000659654"/>
    </source>
</evidence>
<reference evidence="3" key="2">
    <citation type="submission" date="2020-09" db="EMBL/GenBank/DDBJ databases">
        <authorList>
            <person name="Kikuchi T."/>
        </authorList>
    </citation>
    <scope>NUCLEOTIDE SEQUENCE</scope>
    <source>
        <strain evidence="3">Ka4C1</strain>
    </source>
</reference>
<keyword evidence="1" id="KW-0812">Transmembrane</keyword>
<dbReference type="InterPro" id="IPR006629">
    <property type="entry name" value="LITAF"/>
</dbReference>
<accession>A0A1I7SVH4</accession>
<organism evidence="4 6">
    <name type="scientific">Bursaphelenchus xylophilus</name>
    <name type="common">Pinewood nematode worm</name>
    <name type="synonym">Aphelenchoides xylophilus</name>
    <dbReference type="NCBI Taxonomy" id="6326"/>
    <lineage>
        <taxon>Eukaryota</taxon>
        <taxon>Metazoa</taxon>
        <taxon>Ecdysozoa</taxon>
        <taxon>Nematoda</taxon>
        <taxon>Chromadorea</taxon>
        <taxon>Rhabditida</taxon>
        <taxon>Tylenchina</taxon>
        <taxon>Tylenchomorpha</taxon>
        <taxon>Aphelenchoidea</taxon>
        <taxon>Aphelenchoididae</taxon>
        <taxon>Bursaphelenchus</taxon>
    </lineage>
</organism>
<dbReference type="EMBL" id="CAJFCV020000002">
    <property type="protein sequence ID" value="CAG9101460.1"/>
    <property type="molecule type" value="Genomic_DNA"/>
</dbReference>
<feature type="domain" description="LITAF" evidence="2">
    <location>
        <begin position="31"/>
        <end position="82"/>
    </location>
</feature>
<name>A0A1I7SVH4_BURXY</name>
<gene>
    <name evidence="3" type="ORF">BXYJ_LOCUS5143</name>
</gene>
<feature type="transmembrane region" description="Helical" evidence="1">
    <location>
        <begin position="55"/>
        <end position="78"/>
    </location>
</feature>